<dbReference type="Proteomes" id="UP001232750">
    <property type="component" value="Unassembled WGS sequence"/>
</dbReference>
<protein>
    <submittedName>
        <fullName evidence="1">Pyridoxamine 5'-phosphate oxidase family protein</fullName>
        <ecNumber evidence="1">1.-.-.-</ecNumber>
        <ecNumber evidence="1">1.4.3.5</ecNumber>
    </submittedName>
</protein>
<comment type="caution">
    <text evidence="1">The sequence shown here is derived from an EMBL/GenBank/DDBJ whole genome shotgun (WGS) entry which is preliminary data.</text>
</comment>
<sequence length="141" mass="15796">MEVDLKKLENTLNEAEVIYLSTSLNDVVSSRPVSPVNIGLRLFIRTSAATRKAKEMTANSHIAVCVGNFYFTGYAKTLGSALDESNSKIKEAYLMRYPDSFSKEDEFIQTDEVFFELSITKVSEWMYENGVPVGFAEQTIG</sequence>
<evidence type="ECO:0000313" key="1">
    <source>
        <dbReference type="EMBL" id="MDJ1649398.1"/>
    </source>
</evidence>
<dbReference type="EMBL" id="JASJEU010000003">
    <property type="protein sequence ID" value="MDJ1649398.1"/>
    <property type="molecule type" value="Genomic_DNA"/>
</dbReference>
<proteinExistence type="predicted"/>
<dbReference type="EC" id="1.4.3.5" evidence="1"/>
<keyword evidence="1" id="KW-0560">Oxidoreductase</keyword>
<gene>
    <name evidence="1" type="ORF">QNJ86_01145</name>
</gene>
<name>A0ABT7DLG1_9ACTN</name>
<reference evidence="1 2" key="1">
    <citation type="submission" date="2023-05" db="EMBL/GenBank/DDBJ databases">
        <title>Gordonibacter KGMB12511T sp. nov., isolated from faeces of healthy Korean.</title>
        <authorList>
            <person name="Kim H.S."/>
            <person name="Kim J.-S."/>
            <person name="Suh M.K."/>
            <person name="Eom M.K."/>
            <person name="Do H.E."/>
            <person name="Lee J.-S."/>
        </authorList>
    </citation>
    <scope>NUCLEOTIDE SEQUENCE [LARGE SCALE GENOMIC DNA]</scope>
    <source>
        <strain evidence="1 2">KGMB12511</strain>
    </source>
</reference>
<dbReference type="GO" id="GO:0004733">
    <property type="term" value="F:pyridoxamine phosphate oxidase activity"/>
    <property type="evidence" value="ECO:0007669"/>
    <property type="project" value="UniProtKB-EC"/>
</dbReference>
<dbReference type="SUPFAM" id="SSF50475">
    <property type="entry name" value="FMN-binding split barrel"/>
    <property type="match status" value="1"/>
</dbReference>
<dbReference type="InterPro" id="IPR012349">
    <property type="entry name" value="Split_barrel_FMN-bd"/>
</dbReference>
<dbReference type="EC" id="1.-.-.-" evidence="1"/>
<evidence type="ECO:0000313" key="2">
    <source>
        <dbReference type="Proteomes" id="UP001232750"/>
    </source>
</evidence>
<organism evidence="1 2">
    <name type="scientific">Gordonibacter faecis</name>
    <dbReference type="NCBI Taxonomy" id="3047475"/>
    <lineage>
        <taxon>Bacteria</taxon>
        <taxon>Bacillati</taxon>
        <taxon>Actinomycetota</taxon>
        <taxon>Coriobacteriia</taxon>
        <taxon>Eggerthellales</taxon>
        <taxon>Eggerthellaceae</taxon>
        <taxon>Gordonibacter</taxon>
    </lineage>
</organism>
<dbReference type="RefSeq" id="WP_283830728.1">
    <property type="nucleotide sequence ID" value="NZ_JASJEU010000003.1"/>
</dbReference>
<keyword evidence="2" id="KW-1185">Reference proteome</keyword>
<dbReference type="Gene3D" id="2.30.110.10">
    <property type="entry name" value="Electron Transport, Fmn-binding Protein, Chain A"/>
    <property type="match status" value="1"/>
</dbReference>
<accession>A0ABT7DLG1</accession>